<dbReference type="InterPro" id="IPR036236">
    <property type="entry name" value="Znf_C2H2_sf"/>
</dbReference>
<feature type="domain" description="C2H2-type" evidence="6">
    <location>
        <begin position="201"/>
        <end position="230"/>
    </location>
</feature>
<dbReference type="AlphaFoldDB" id="A0A9N9WV86"/>
<reference evidence="7" key="2">
    <citation type="submission" date="2022-10" db="EMBL/GenBank/DDBJ databases">
        <authorList>
            <consortium name="ENA_rothamsted_submissions"/>
            <consortium name="culmorum"/>
            <person name="King R."/>
        </authorList>
    </citation>
    <scope>NUCLEOTIDE SEQUENCE</scope>
</reference>
<evidence type="ECO:0000256" key="3">
    <source>
        <dbReference type="ARBA" id="ARBA00022833"/>
    </source>
</evidence>
<dbReference type="PANTHER" id="PTHR13267">
    <property type="entry name" value="ZINC FINGER PROTEIN 277"/>
    <property type="match status" value="1"/>
</dbReference>
<dbReference type="InterPro" id="IPR013087">
    <property type="entry name" value="Znf_C2H2_type"/>
</dbReference>
<dbReference type="GO" id="GO:0008270">
    <property type="term" value="F:zinc ion binding"/>
    <property type="evidence" value="ECO:0007669"/>
    <property type="project" value="UniProtKB-KW"/>
</dbReference>
<dbReference type="Proteomes" id="UP001153620">
    <property type="component" value="Chromosome 3"/>
</dbReference>
<gene>
    <name evidence="7" type="ORF">CHIRRI_LOCUS9582</name>
</gene>
<evidence type="ECO:0000256" key="2">
    <source>
        <dbReference type="ARBA" id="ARBA00022771"/>
    </source>
</evidence>
<organism evidence="7 8">
    <name type="scientific">Chironomus riparius</name>
    <dbReference type="NCBI Taxonomy" id="315576"/>
    <lineage>
        <taxon>Eukaryota</taxon>
        <taxon>Metazoa</taxon>
        <taxon>Ecdysozoa</taxon>
        <taxon>Arthropoda</taxon>
        <taxon>Hexapoda</taxon>
        <taxon>Insecta</taxon>
        <taxon>Pterygota</taxon>
        <taxon>Neoptera</taxon>
        <taxon>Endopterygota</taxon>
        <taxon>Diptera</taxon>
        <taxon>Nematocera</taxon>
        <taxon>Chironomoidea</taxon>
        <taxon>Chironomidae</taxon>
        <taxon>Chironominae</taxon>
        <taxon>Chironomus</taxon>
    </lineage>
</organism>
<dbReference type="Gene3D" id="3.30.160.60">
    <property type="entry name" value="Classic Zinc Finger"/>
    <property type="match status" value="1"/>
</dbReference>
<dbReference type="EMBL" id="OU895879">
    <property type="protein sequence ID" value="CAG9806728.1"/>
    <property type="molecule type" value="Genomic_DNA"/>
</dbReference>
<evidence type="ECO:0000256" key="1">
    <source>
        <dbReference type="ARBA" id="ARBA00022723"/>
    </source>
</evidence>
<dbReference type="PROSITE" id="PS50157">
    <property type="entry name" value="ZINC_FINGER_C2H2_2"/>
    <property type="match status" value="1"/>
</dbReference>
<evidence type="ECO:0000313" key="7">
    <source>
        <dbReference type="EMBL" id="CAG9806728.1"/>
    </source>
</evidence>
<reference evidence="7" key="1">
    <citation type="submission" date="2022-01" db="EMBL/GenBank/DDBJ databases">
        <authorList>
            <person name="King R."/>
        </authorList>
    </citation>
    <scope>NUCLEOTIDE SEQUENCE</scope>
</reference>
<protein>
    <recommendedName>
        <fullName evidence="6">C2H2-type domain-containing protein</fullName>
    </recommendedName>
</protein>
<evidence type="ECO:0000256" key="5">
    <source>
        <dbReference type="PROSITE-ProRule" id="PRU00042"/>
    </source>
</evidence>
<comment type="similarity">
    <text evidence="4">Belongs to the ZNF277 family.</text>
</comment>
<dbReference type="InterPro" id="IPR041661">
    <property type="entry name" value="ZN622/Rei1/Reh1_Znf-C2H2"/>
</dbReference>
<proteinExistence type="inferred from homology"/>
<dbReference type="Pfam" id="PF12756">
    <property type="entry name" value="zf-C2H2_2"/>
    <property type="match status" value="2"/>
</dbReference>
<evidence type="ECO:0000313" key="8">
    <source>
        <dbReference type="Proteomes" id="UP001153620"/>
    </source>
</evidence>
<evidence type="ECO:0000259" key="6">
    <source>
        <dbReference type="PROSITE" id="PS50157"/>
    </source>
</evidence>
<dbReference type="PANTHER" id="PTHR13267:SF3">
    <property type="entry name" value="ZINC FINGER PROTEIN 277"/>
    <property type="match status" value="1"/>
</dbReference>
<keyword evidence="1" id="KW-0479">Metal-binding</keyword>
<dbReference type="PROSITE" id="PS00028">
    <property type="entry name" value="ZINC_FINGER_C2H2_1"/>
    <property type="match status" value="2"/>
</dbReference>
<dbReference type="InterPro" id="IPR040048">
    <property type="entry name" value="ZNF277"/>
</dbReference>
<dbReference type="SMART" id="SM00355">
    <property type="entry name" value="ZnF_C2H2"/>
    <property type="match status" value="4"/>
</dbReference>
<sequence>MEKIANQTILQPLTLDRQLPEGARQHKDDDWMCILCEHIEKNEKDSKKILQHLYFTHHLIISDANDIADLKEYLKFWNKEYKGHKIEEYCTTMLWKQKPDGTKTEEDEKYYLLSDIVPKDKELRLNLQKKQVEIALSRHQFERSDKNYNRGCLYCRSVIDPTRYSYIEHLYSKHFLHLGKPENLVFIDDLIDFLEEKLSNLVCIYCEKIFKDRATLKEHMRKKGHKKINPENEAYDRFFMVNYKIKEPPVKQQYPQKSYTPRDFQESNPVEDDDKEIFENEDSEWSEWSEQDKEILTTCLFCVHKDKDFNELLGHMKLIHNFNFEEITINFNFYKKVKLVNYIRRKVHLKQCLACDENFENAEILLTHLSHENHTRCDIKSFDKPEFFFPTFEDDNFLCHLDNFDENDDMSDDSFGAVISEDRLLSINEDAEMLSREKFIDI</sequence>
<evidence type="ECO:0000256" key="4">
    <source>
        <dbReference type="ARBA" id="ARBA00034119"/>
    </source>
</evidence>
<name>A0A9N9WV86_9DIPT</name>
<dbReference type="OrthoDB" id="278606at2759"/>
<dbReference type="SUPFAM" id="SSF57667">
    <property type="entry name" value="beta-beta-alpha zinc fingers"/>
    <property type="match status" value="2"/>
</dbReference>
<accession>A0A9N9WV86</accession>
<keyword evidence="8" id="KW-1185">Reference proteome</keyword>
<keyword evidence="2 5" id="KW-0863">Zinc-finger</keyword>
<keyword evidence="3" id="KW-0862">Zinc</keyword>